<sequence>MSTTNLVDIVASNIRAESARRGVVQSDIANALGVQQGTISRRWRGGRAWPLEDLPTVADVLGVSVAYLVTDNSDGTPSIELRPRQDSNLQPRDWSVITNIRTAASRCFANSDPECELIAAA</sequence>
<organism evidence="2">
    <name type="scientific">Siphoviridae sp. ctEZK6</name>
    <dbReference type="NCBI Taxonomy" id="2825397"/>
    <lineage>
        <taxon>Viruses</taxon>
        <taxon>Duplodnaviria</taxon>
        <taxon>Heunggongvirae</taxon>
        <taxon>Uroviricota</taxon>
        <taxon>Caudoviricetes</taxon>
    </lineage>
</organism>
<dbReference type="SUPFAM" id="SSF47413">
    <property type="entry name" value="lambda repressor-like DNA-binding domains"/>
    <property type="match status" value="1"/>
</dbReference>
<dbReference type="EMBL" id="BK016134">
    <property type="protein sequence ID" value="DAF97582.1"/>
    <property type="molecule type" value="Genomic_DNA"/>
</dbReference>
<proteinExistence type="predicted"/>
<dbReference type="InterPro" id="IPR001387">
    <property type="entry name" value="Cro/C1-type_HTH"/>
</dbReference>
<reference evidence="2" key="1">
    <citation type="journal article" date="2021" name="Proc. Natl. Acad. Sci. U.S.A.">
        <title>A Catalog of Tens of Thousands of Viruses from Human Metagenomes Reveals Hidden Associations with Chronic Diseases.</title>
        <authorList>
            <person name="Tisza M.J."/>
            <person name="Buck C.B."/>
        </authorList>
    </citation>
    <scope>NUCLEOTIDE SEQUENCE</scope>
    <source>
        <strain evidence="2">CtEZK6</strain>
    </source>
</reference>
<evidence type="ECO:0000313" key="2">
    <source>
        <dbReference type="EMBL" id="DAF97582.1"/>
    </source>
</evidence>
<dbReference type="PROSITE" id="PS50943">
    <property type="entry name" value="HTH_CROC1"/>
    <property type="match status" value="1"/>
</dbReference>
<feature type="domain" description="HTH cro/C1-type" evidence="1">
    <location>
        <begin position="25"/>
        <end position="68"/>
    </location>
</feature>
<evidence type="ECO:0000259" key="1">
    <source>
        <dbReference type="PROSITE" id="PS50943"/>
    </source>
</evidence>
<dbReference type="Pfam" id="PF08667">
    <property type="entry name" value="BetR"/>
    <property type="match status" value="1"/>
</dbReference>
<dbReference type="InterPro" id="IPR013975">
    <property type="entry name" value="Tscrpt_reg_BetR_N"/>
</dbReference>
<dbReference type="Gene3D" id="1.10.260.40">
    <property type="entry name" value="lambda repressor-like DNA-binding domains"/>
    <property type="match status" value="1"/>
</dbReference>
<dbReference type="InterPro" id="IPR010982">
    <property type="entry name" value="Lambda_DNA-bd_dom_sf"/>
</dbReference>
<name>A0A8S5UT77_9CAUD</name>
<protein>
    <submittedName>
        <fullName evidence="2">Putative transcriptional regulator</fullName>
    </submittedName>
</protein>
<dbReference type="GO" id="GO:0003677">
    <property type="term" value="F:DNA binding"/>
    <property type="evidence" value="ECO:0007669"/>
    <property type="project" value="InterPro"/>
</dbReference>
<dbReference type="CDD" id="cd00093">
    <property type="entry name" value="HTH_XRE"/>
    <property type="match status" value="1"/>
</dbReference>
<accession>A0A8S5UT77</accession>